<evidence type="ECO:0000256" key="2">
    <source>
        <dbReference type="ARBA" id="ARBA00022679"/>
    </source>
</evidence>
<dbReference type="EC" id="2.5.1.18" evidence="1"/>
<dbReference type="GO" id="GO:0005737">
    <property type="term" value="C:cytoplasm"/>
    <property type="evidence" value="ECO:0007669"/>
    <property type="project" value="UniProtKB-ARBA"/>
</dbReference>
<dbReference type="InterPro" id="IPR004045">
    <property type="entry name" value="Glutathione_S-Trfase_N"/>
</dbReference>
<reference evidence="6" key="1">
    <citation type="submission" date="2022-11" db="EMBL/GenBank/DDBJ databases">
        <title>Parathalassolutuus dongxingensis gen. nov., sp. nov., a novel member of family Oceanospirillaceae isolated from a coastal shrimp pond in Guangxi, China.</title>
        <authorList>
            <person name="Chen H."/>
        </authorList>
    </citation>
    <scope>NUCLEOTIDE SEQUENCE</scope>
    <source>
        <strain evidence="6">G-43</strain>
    </source>
</reference>
<dbReference type="PANTHER" id="PTHR44051">
    <property type="entry name" value="GLUTATHIONE S-TRANSFERASE-RELATED"/>
    <property type="match status" value="1"/>
</dbReference>
<protein>
    <recommendedName>
        <fullName evidence="1">glutathione transferase</fullName>
        <ecNumber evidence="1">2.5.1.18</ecNumber>
    </recommendedName>
</protein>
<dbReference type="Pfam" id="PF13417">
    <property type="entry name" value="GST_N_3"/>
    <property type="match status" value="1"/>
</dbReference>
<keyword evidence="2" id="KW-0808">Transferase</keyword>
<dbReference type="GO" id="GO:0004364">
    <property type="term" value="F:glutathione transferase activity"/>
    <property type="evidence" value="ECO:0007669"/>
    <property type="project" value="UniProtKB-EC"/>
</dbReference>
<evidence type="ECO:0000313" key="6">
    <source>
        <dbReference type="EMBL" id="MCY0967094.1"/>
    </source>
</evidence>
<feature type="domain" description="GST N-terminal" evidence="4">
    <location>
        <begin position="1"/>
        <end position="81"/>
    </location>
</feature>
<evidence type="ECO:0000259" key="5">
    <source>
        <dbReference type="PROSITE" id="PS50405"/>
    </source>
</evidence>
<evidence type="ECO:0000259" key="4">
    <source>
        <dbReference type="PROSITE" id="PS50404"/>
    </source>
</evidence>
<dbReference type="InterPro" id="IPR004046">
    <property type="entry name" value="GST_C"/>
</dbReference>
<organism evidence="6 7">
    <name type="scientific">Parathalassolituus penaei</name>
    <dbReference type="NCBI Taxonomy" id="2997323"/>
    <lineage>
        <taxon>Bacteria</taxon>
        <taxon>Pseudomonadati</taxon>
        <taxon>Pseudomonadota</taxon>
        <taxon>Gammaproteobacteria</taxon>
        <taxon>Oceanospirillales</taxon>
        <taxon>Oceanospirillaceae</taxon>
        <taxon>Parathalassolituus</taxon>
    </lineage>
</organism>
<evidence type="ECO:0000313" key="7">
    <source>
        <dbReference type="Proteomes" id="UP001150830"/>
    </source>
</evidence>
<accession>A0A9X3EGI0</accession>
<sequence>MIRLHHLNSSRSQRILWMLEELDVPYELVEYQRDSQTLLAPAALKQVHPLGKAPVLEDGERVLAESGLIIEYLGQRYGQGRFCPPADSDEYWTCRYWLHYAEGSLMPFLLLALVMKKMSEAPMPFFIRPVAKTLAGKVVENFVQPNIRRHLGWVEQHLTNRSWFAGDAPTLADFQMSFPLDAALQRAASADDYPAIAGWLRRVHARPAWQRAESRGGAFKVL</sequence>
<name>A0A9X3EGI0_9GAMM</name>
<dbReference type="SUPFAM" id="SSF47616">
    <property type="entry name" value="GST C-terminal domain-like"/>
    <property type="match status" value="1"/>
</dbReference>
<dbReference type="Proteomes" id="UP001150830">
    <property type="component" value="Unassembled WGS sequence"/>
</dbReference>
<dbReference type="SUPFAM" id="SSF52833">
    <property type="entry name" value="Thioredoxin-like"/>
    <property type="match status" value="1"/>
</dbReference>
<gene>
    <name evidence="6" type="ORF">OUO13_18090</name>
</gene>
<evidence type="ECO:0000256" key="3">
    <source>
        <dbReference type="ARBA" id="ARBA00047960"/>
    </source>
</evidence>
<dbReference type="SFLD" id="SFLDG01150">
    <property type="entry name" value="Main.1:_Beta-like"/>
    <property type="match status" value="1"/>
</dbReference>
<feature type="domain" description="GST C-terminal" evidence="5">
    <location>
        <begin position="87"/>
        <end position="222"/>
    </location>
</feature>
<dbReference type="PANTHER" id="PTHR44051:SF9">
    <property type="entry name" value="GLUTATHIONE S-TRANSFERASE 1"/>
    <property type="match status" value="1"/>
</dbReference>
<dbReference type="PROSITE" id="PS50405">
    <property type="entry name" value="GST_CTER"/>
    <property type="match status" value="1"/>
</dbReference>
<comment type="caution">
    <text evidence="6">The sequence shown here is derived from an EMBL/GenBank/DDBJ whole genome shotgun (WGS) entry which is preliminary data.</text>
</comment>
<dbReference type="CDD" id="cd03046">
    <property type="entry name" value="GST_N_GTT1_like"/>
    <property type="match status" value="1"/>
</dbReference>
<dbReference type="GO" id="GO:0004601">
    <property type="term" value="F:peroxidase activity"/>
    <property type="evidence" value="ECO:0007669"/>
    <property type="project" value="UniProtKB-ARBA"/>
</dbReference>
<dbReference type="EMBL" id="JAPNOA010000058">
    <property type="protein sequence ID" value="MCY0967094.1"/>
    <property type="molecule type" value="Genomic_DNA"/>
</dbReference>
<dbReference type="RefSeq" id="WP_283175299.1">
    <property type="nucleotide sequence ID" value="NZ_JAPNOA010000058.1"/>
</dbReference>
<dbReference type="SFLD" id="SFLDS00019">
    <property type="entry name" value="Glutathione_Transferase_(cytos"/>
    <property type="match status" value="1"/>
</dbReference>
<dbReference type="InterPro" id="IPR036249">
    <property type="entry name" value="Thioredoxin-like_sf"/>
</dbReference>
<comment type="catalytic activity">
    <reaction evidence="3">
        <text>RX + glutathione = an S-substituted glutathione + a halide anion + H(+)</text>
        <dbReference type="Rhea" id="RHEA:16437"/>
        <dbReference type="ChEBI" id="CHEBI:15378"/>
        <dbReference type="ChEBI" id="CHEBI:16042"/>
        <dbReference type="ChEBI" id="CHEBI:17792"/>
        <dbReference type="ChEBI" id="CHEBI:57925"/>
        <dbReference type="ChEBI" id="CHEBI:90779"/>
        <dbReference type="EC" id="2.5.1.18"/>
    </reaction>
</comment>
<dbReference type="FunFam" id="3.40.30.10:FF:000156">
    <property type="entry name" value="Glutathione S-transferase 1"/>
    <property type="match status" value="1"/>
</dbReference>
<dbReference type="Pfam" id="PF00043">
    <property type="entry name" value="GST_C"/>
    <property type="match status" value="1"/>
</dbReference>
<dbReference type="InterPro" id="IPR036282">
    <property type="entry name" value="Glutathione-S-Trfase_C_sf"/>
</dbReference>
<dbReference type="SFLD" id="SFLDG00358">
    <property type="entry name" value="Main_(cytGST)"/>
    <property type="match status" value="1"/>
</dbReference>
<keyword evidence="7" id="KW-1185">Reference proteome</keyword>
<dbReference type="InterPro" id="IPR010987">
    <property type="entry name" value="Glutathione-S-Trfase_C-like"/>
</dbReference>
<evidence type="ECO:0000256" key="1">
    <source>
        <dbReference type="ARBA" id="ARBA00012452"/>
    </source>
</evidence>
<dbReference type="PROSITE" id="PS50404">
    <property type="entry name" value="GST_NTER"/>
    <property type="match status" value="1"/>
</dbReference>
<dbReference type="CDD" id="cd03189">
    <property type="entry name" value="GST_C_GTT1_like"/>
    <property type="match status" value="1"/>
</dbReference>
<proteinExistence type="predicted"/>
<dbReference type="Gene3D" id="1.20.1050.10">
    <property type="match status" value="1"/>
</dbReference>
<dbReference type="Gene3D" id="3.40.30.10">
    <property type="entry name" value="Glutaredoxin"/>
    <property type="match status" value="1"/>
</dbReference>
<dbReference type="InterPro" id="IPR040079">
    <property type="entry name" value="Glutathione_S-Trfase"/>
</dbReference>
<dbReference type="AlphaFoldDB" id="A0A9X3EGI0"/>